<feature type="transmembrane region" description="Helical" evidence="8">
    <location>
        <begin position="134"/>
        <end position="153"/>
    </location>
</feature>
<evidence type="ECO:0000256" key="2">
    <source>
        <dbReference type="ARBA" id="ARBA00010992"/>
    </source>
</evidence>
<dbReference type="PANTHER" id="PTHR48022">
    <property type="entry name" value="PLASTIDIC GLUCOSE TRANSPORTER 4"/>
    <property type="match status" value="1"/>
</dbReference>
<feature type="transmembrane region" description="Helical" evidence="8">
    <location>
        <begin position="296"/>
        <end position="317"/>
    </location>
</feature>
<feature type="transmembrane region" description="Helical" evidence="8">
    <location>
        <begin position="360"/>
        <end position="385"/>
    </location>
</feature>
<dbReference type="FunFam" id="1.20.1250.20:FF:000134">
    <property type="entry name" value="MFS sugar transporter protein"/>
    <property type="match status" value="1"/>
</dbReference>
<dbReference type="InterPro" id="IPR020846">
    <property type="entry name" value="MFS_dom"/>
</dbReference>
<dbReference type="PRINTS" id="PR00171">
    <property type="entry name" value="SUGRTRNSPORT"/>
</dbReference>
<dbReference type="PROSITE" id="PS50850">
    <property type="entry name" value="MFS"/>
    <property type="match status" value="1"/>
</dbReference>
<keyword evidence="3 7" id="KW-0813">Transport</keyword>
<feature type="transmembrane region" description="Helical" evidence="8">
    <location>
        <begin position="329"/>
        <end position="348"/>
    </location>
</feature>
<gene>
    <name evidence="10" type="ORF">S7711_10036</name>
</gene>
<dbReference type="EMBL" id="KL648237">
    <property type="protein sequence ID" value="KEY71650.1"/>
    <property type="molecule type" value="Genomic_DNA"/>
</dbReference>
<keyword evidence="5 8" id="KW-1133">Transmembrane helix</keyword>
<evidence type="ECO:0000256" key="6">
    <source>
        <dbReference type="ARBA" id="ARBA00023136"/>
    </source>
</evidence>
<evidence type="ECO:0000259" key="9">
    <source>
        <dbReference type="PROSITE" id="PS50850"/>
    </source>
</evidence>
<keyword evidence="4 8" id="KW-0812">Transmembrane</keyword>
<dbReference type="Proteomes" id="UP000028045">
    <property type="component" value="Unassembled WGS sequence"/>
</dbReference>
<feature type="transmembrane region" description="Helical" evidence="8">
    <location>
        <begin position="81"/>
        <end position="103"/>
    </location>
</feature>
<evidence type="ECO:0000256" key="8">
    <source>
        <dbReference type="SAM" id="Phobius"/>
    </source>
</evidence>
<dbReference type="HOGENOM" id="CLU_001265_30_12_1"/>
<dbReference type="SUPFAM" id="SSF103473">
    <property type="entry name" value="MFS general substrate transporter"/>
    <property type="match status" value="1"/>
</dbReference>
<reference evidence="10 11" key="1">
    <citation type="journal article" date="2014" name="BMC Genomics">
        <title>Comparative genome sequencing reveals chemotype-specific gene clusters in the toxigenic black mold Stachybotrys.</title>
        <authorList>
            <person name="Semeiks J."/>
            <person name="Borek D."/>
            <person name="Otwinowski Z."/>
            <person name="Grishin N.V."/>
        </authorList>
    </citation>
    <scope>NUCLEOTIDE SEQUENCE [LARGE SCALE GENOMIC DNA]</scope>
    <source>
        <strain evidence="11">CBS 109288 / IBT 7711</strain>
    </source>
</reference>
<feature type="domain" description="Major facilitator superfamily (MFS) profile" evidence="9">
    <location>
        <begin position="8"/>
        <end position="450"/>
    </location>
</feature>
<dbReference type="InterPro" id="IPR003663">
    <property type="entry name" value="Sugar/inositol_transpt"/>
</dbReference>
<dbReference type="InterPro" id="IPR005828">
    <property type="entry name" value="MFS_sugar_transport-like"/>
</dbReference>
<feature type="transmembrane region" description="Helical" evidence="8">
    <location>
        <begin position="47"/>
        <end position="69"/>
    </location>
</feature>
<dbReference type="InterPro" id="IPR036259">
    <property type="entry name" value="MFS_trans_sf"/>
</dbReference>
<proteinExistence type="inferred from homology"/>
<dbReference type="PANTHER" id="PTHR48022:SF2">
    <property type="entry name" value="PLASTIDIC GLUCOSE TRANSPORTER 4"/>
    <property type="match status" value="1"/>
</dbReference>
<evidence type="ECO:0000313" key="11">
    <source>
        <dbReference type="Proteomes" id="UP000028045"/>
    </source>
</evidence>
<dbReference type="NCBIfam" id="TIGR00879">
    <property type="entry name" value="SP"/>
    <property type="match status" value="1"/>
</dbReference>
<evidence type="ECO:0000256" key="1">
    <source>
        <dbReference type="ARBA" id="ARBA00004141"/>
    </source>
</evidence>
<feature type="transmembrane region" description="Helical" evidence="8">
    <location>
        <begin position="397"/>
        <end position="416"/>
    </location>
</feature>
<dbReference type="OrthoDB" id="5399138at2759"/>
<evidence type="ECO:0000313" key="10">
    <source>
        <dbReference type="EMBL" id="KEY71650.1"/>
    </source>
</evidence>
<sequence length="496" mass="52852">MPPFHVNACIATGAVVSLWGLDTGSIGPITAMSTFRESFGEFSATVHGAIVSTLMITGAMSALLAGVLADQHGRVAIISSGAAVFGLGAAIECGSVHLAMFIAGRAVKGLGTGLFVSTVAVQICEISPANVRGFWVAFSQFMITLGLATGYFICYGTGRIAESSASWRVPLAIESTLAFGLAATTLFVPPSPRWLVAKGQLGRARSVMSQLGINDEEKQKILAQTGQAPVHPSNMSMHDNIREMFKDFRKAFSSPFRSHTAFGCFLMAAQQLSGIDAVLYYAPLLFRQAGLASEEATFLASGVSALVIMVVTIPATIFADSWGRRTSTLVGGVGITFAMFLIGSMYATNQVHPDTGAGRWVVIVSIYIFAVVFNMTWAICIKAFLVESLPHEVRSSGAALGQSANWIANFVVALITPPFLGDSIYGPYFFFGSCTLACVLVCVVCMAETRNQSLEAIEAASLDRKVGRTTSGRRWRQTTMEVSNMSENTQITQLSM</sequence>
<dbReference type="Gene3D" id="1.20.1250.20">
    <property type="entry name" value="MFS general substrate transporter like domains"/>
    <property type="match status" value="1"/>
</dbReference>
<dbReference type="InterPro" id="IPR050360">
    <property type="entry name" value="MFS_Sugar_Transporters"/>
</dbReference>
<dbReference type="GO" id="GO:0005351">
    <property type="term" value="F:carbohydrate:proton symporter activity"/>
    <property type="evidence" value="ECO:0007669"/>
    <property type="project" value="TreeGrafter"/>
</dbReference>
<dbReference type="Pfam" id="PF00083">
    <property type="entry name" value="Sugar_tr"/>
    <property type="match status" value="1"/>
</dbReference>
<evidence type="ECO:0000256" key="4">
    <source>
        <dbReference type="ARBA" id="ARBA00022692"/>
    </source>
</evidence>
<protein>
    <recommendedName>
        <fullName evidence="9">Major facilitator superfamily (MFS) profile domain-containing protein</fullName>
    </recommendedName>
</protein>
<keyword evidence="6 8" id="KW-0472">Membrane</keyword>
<keyword evidence="11" id="KW-1185">Reference proteome</keyword>
<name>A0A084B271_STACB</name>
<comment type="subcellular location">
    <subcellularLocation>
        <location evidence="1">Membrane</location>
        <topology evidence="1">Multi-pass membrane protein</topology>
    </subcellularLocation>
</comment>
<feature type="transmembrane region" description="Helical" evidence="8">
    <location>
        <begin position="260"/>
        <end position="284"/>
    </location>
</feature>
<dbReference type="AlphaFoldDB" id="A0A084B271"/>
<feature type="transmembrane region" description="Helical" evidence="8">
    <location>
        <begin position="428"/>
        <end position="447"/>
    </location>
</feature>
<evidence type="ECO:0000256" key="3">
    <source>
        <dbReference type="ARBA" id="ARBA00022448"/>
    </source>
</evidence>
<evidence type="ECO:0000256" key="7">
    <source>
        <dbReference type="RuleBase" id="RU003346"/>
    </source>
</evidence>
<evidence type="ECO:0000256" key="5">
    <source>
        <dbReference type="ARBA" id="ARBA00022989"/>
    </source>
</evidence>
<comment type="similarity">
    <text evidence="2 7">Belongs to the major facilitator superfamily. Sugar transporter (TC 2.A.1.1) family.</text>
</comment>
<accession>A0A084B271</accession>
<organism evidence="10 11">
    <name type="scientific">Stachybotrys chartarum (strain CBS 109288 / IBT 7711)</name>
    <name type="common">Toxic black mold</name>
    <name type="synonym">Stilbospora chartarum</name>
    <dbReference type="NCBI Taxonomy" id="1280523"/>
    <lineage>
        <taxon>Eukaryota</taxon>
        <taxon>Fungi</taxon>
        <taxon>Dikarya</taxon>
        <taxon>Ascomycota</taxon>
        <taxon>Pezizomycotina</taxon>
        <taxon>Sordariomycetes</taxon>
        <taxon>Hypocreomycetidae</taxon>
        <taxon>Hypocreales</taxon>
        <taxon>Stachybotryaceae</taxon>
        <taxon>Stachybotrys</taxon>
    </lineage>
</organism>
<dbReference type="GO" id="GO:0016020">
    <property type="term" value="C:membrane"/>
    <property type="evidence" value="ECO:0007669"/>
    <property type="project" value="UniProtKB-SubCell"/>
</dbReference>